<dbReference type="Pfam" id="PF19503">
    <property type="entry name" value="DUF6037"/>
    <property type="match status" value="1"/>
</dbReference>
<comment type="caution">
    <text evidence="1">The sequence shown here is derived from an EMBL/GenBank/DDBJ whole genome shotgun (WGS) entry which is preliminary data.</text>
</comment>
<protein>
    <submittedName>
        <fullName evidence="1">Uncharacterized protein</fullName>
    </submittedName>
</protein>
<dbReference type="Proteomes" id="UP000179786">
    <property type="component" value="Unassembled WGS sequence"/>
</dbReference>
<gene>
    <name evidence="1" type="ORF">BET10_14045</name>
</gene>
<name>A0A1S1MPT4_9GAMM</name>
<keyword evidence="2" id="KW-1185">Reference proteome</keyword>
<dbReference type="STRING" id="1859457.BET10_14045"/>
<organism evidence="1 2">
    <name type="scientific">Pseudoalteromonas amylolytica</name>
    <dbReference type="NCBI Taxonomy" id="1859457"/>
    <lineage>
        <taxon>Bacteria</taxon>
        <taxon>Pseudomonadati</taxon>
        <taxon>Pseudomonadota</taxon>
        <taxon>Gammaproteobacteria</taxon>
        <taxon>Alteromonadales</taxon>
        <taxon>Pseudoalteromonadaceae</taxon>
        <taxon>Pseudoalteromonas</taxon>
    </lineage>
</organism>
<dbReference type="InterPro" id="IPR046100">
    <property type="entry name" value="DUF6037"/>
</dbReference>
<sequence>MIQNNWVIDGFTFSYNDKEYVVLAKLFNEGERKPKHALLKLEFIRQDEPTIRKMFLANSNGFYNISVKELREFFGIEYRENLGEIIQQFTDYFSNFIPTQVSDNKPLLVKERMVESLSVSDSEDPKRVYCFDVRRNAGQRTMFNDNKTRLLRATLYANFEEDWNLSFFYSDDNGRDATDAEILLKFANRNAPA</sequence>
<dbReference type="EMBL" id="MKJU01000027">
    <property type="protein sequence ID" value="OHU90161.1"/>
    <property type="molecule type" value="Genomic_DNA"/>
</dbReference>
<evidence type="ECO:0000313" key="2">
    <source>
        <dbReference type="Proteomes" id="UP000179786"/>
    </source>
</evidence>
<accession>A0A1S1MPT4</accession>
<dbReference type="AlphaFoldDB" id="A0A1S1MPT4"/>
<evidence type="ECO:0000313" key="1">
    <source>
        <dbReference type="EMBL" id="OHU90161.1"/>
    </source>
</evidence>
<proteinExistence type="predicted"/>
<reference evidence="1 2" key="1">
    <citation type="submission" date="2016-09" db="EMBL/GenBank/DDBJ databases">
        <title>Pseudoalteromonas amylolytica sp. nov., isolated from the surface seawater.</title>
        <authorList>
            <person name="Wu Y.-H."/>
            <person name="Cheng H."/>
            <person name="Jin X.-B."/>
            <person name="Wang C.-S."/>
            <person name="Xu X.-W."/>
        </authorList>
    </citation>
    <scope>NUCLEOTIDE SEQUENCE [LARGE SCALE GENOMIC DNA]</scope>
    <source>
        <strain evidence="1 2">JW1</strain>
    </source>
</reference>